<dbReference type="Proteomes" id="UP000244810">
    <property type="component" value="Unassembled WGS sequence"/>
</dbReference>
<evidence type="ECO:0000256" key="1">
    <source>
        <dbReference type="ARBA" id="ARBA00000830"/>
    </source>
</evidence>
<dbReference type="GO" id="GO:0005829">
    <property type="term" value="C:cytosol"/>
    <property type="evidence" value="ECO:0007669"/>
    <property type="project" value="TreeGrafter"/>
</dbReference>
<comment type="pathway">
    <text evidence="3 10">Organic acid metabolism; glycolate biosynthesis; glycolate from 2-phosphoglycolate: step 1/1.</text>
</comment>
<comment type="function">
    <text evidence="10">Specifically catalyzes the dephosphorylation of 2-phosphoglycolate. Is involved in the dissimilation of the intracellular 2-phosphoglycolate formed during the DNA repair of 3'-phosphoglycolate ends, a major class of DNA lesions induced by oxidative stress.</text>
</comment>
<keyword evidence="6 10" id="KW-0479">Metal-binding</keyword>
<dbReference type="NCBIfam" id="TIGR01509">
    <property type="entry name" value="HAD-SF-IA-v3"/>
    <property type="match status" value="1"/>
</dbReference>
<evidence type="ECO:0000256" key="6">
    <source>
        <dbReference type="ARBA" id="ARBA00022723"/>
    </source>
</evidence>
<dbReference type="SUPFAM" id="SSF56784">
    <property type="entry name" value="HAD-like"/>
    <property type="match status" value="1"/>
</dbReference>
<keyword evidence="12" id="KW-1185">Reference proteome</keyword>
<dbReference type="AlphaFoldDB" id="A0A2T7ULD8"/>
<name>A0A2T7ULD8_9RHOB</name>
<dbReference type="EC" id="3.1.3.18" evidence="5 10"/>
<dbReference type="GO" id="GO:0046872">
    <property type="term" value="F:metal ion binding"/>
    <property type="evidence" value="ECO:0007669"/>
    <property type="project" value="UniProtKB-KW"/>
</dbReference>
<comment type="caution">
    <text evidence="11">The sequence shown here is derived from an EMBL/GenBank/DDBJ whole genome shotgun (WGS) entry which is preliminary data.</text>
</comment>
<evidence type="ECO:0000256" key="10">
    <source>
        <dbReference type="HAMAP-Rule" id="MF_00495"/>
    </source>
</evidence>
<gene>
    <name evidence="11" type="primary">gph</name>
    <name evidence="11" type="ORF">DDE23_20960</name>
</gene>
<dbReference type="InterPro" id="IPR023198">
    <property type="entry name" value="PGP-like_dom2"/>
</dbReference>
<dbReference type="PRINTS" id="PR00413">
    <property type="entry name" value="HADHALOGNASE"/>
</dbReference>
<dbReference type="SFLD" id="SFLDG01135">
    <property type="entry name" value="C1.5.6:_HAD__Beta-PGM__Phospha"/>
    <property type="match status" value="1"/>
</dbReference>
<dbReference type="NCBIfam" id="TIGR01449">
    <property type="entry name" value="PGP_bact"/>
    <property type="match status" value="1"/>
</dbReference>
<feature type="binding site" evidence="10">
    <location>
        <position position="10"/>
    </location>
    <ligand>
        <name>Mg(2+)</name>
        <dbReference type="ChEBI" id="CHEBI:18420"/>
    </ligand>
</feature>
<dbReference type="InterPro" id="IPR006439">
    <property type="entry name" value="HAD-SF_hydro_IA"/>
</dbReference>
<protein>
    <recommendedName>
        <fullName evidence="5 10">Phosphoglycolate phosphatase</fullName>
        <shortName evidence="10">PGP</shortName>
        <shortName evidence="10">PGPase</shortName>
        <ecNumber evidence="5 10">3.1.3.18</ecNumber>
    </recommendedName>
</protein>
<dbReference type="NCBIfam" id="TIGR01549">
    <property type="entry name" value="HAD-SF-IA-v1"/>
    <property type="match status" value="1"/>
</dbReference>
<evidence type="ECO:0000313" key="11">
    <source>
        <dbReference type="EMBL" id="PVE45495.1"/>
    </source>
</evidence>
<dbReference type="InterPro" id="IPR023214">
    <property type="entry name" value="HAD_sf"/>
</dbReference>
<evidence type="ECO:0000256" key="2">
    <source>
        <dbReference type="ARBA" id="ARBA00001946"/>
    </source>
</evidence>
<evidence type="ECO:0000256" key="7">
    <source>
        <dbReference type="ARBA" id="ARBA00022801"/>
    </source>
</evidence>
<dbReference type="InterPro" id="IPR037512">
    <property type="entry name" value="PGPase_prok"/>
</dbReference>
<dbReference type="GO" id="GO:0006281">
    <property type="term" value="P:DNA repair"/>
    <property type="evidence" value="ECO:0007669"/>
    <property type="project" value="TreeGrafter"/>
</dbReference>
<evidence type="ECO:0000256" key="9">
    <source>
        <dbReference type="ARBA" id="ARBA00023277"/>
    </source>
</evidence>
<dbReference type="EMBL" id="QDDR01000014">
    <property type="protein sequence ID" value="PVE45495.1"/>
    <property type="molecule type" value="Genomic_DNA"/>
</dbReference>
<keyword evidence="9 10" id="KW-0119">Carbohydrate metabolism</keyword>
<evidence type="ECO:0000256" key="4">
    <source>
        <dbReference type="ARBA" id="ARBA00006171"/>
    </source>
</evidence>
<dbReference type="SFLD" id="SFLDS00003">
    <property type="entry name" value="Haloacid_Dehalogenase"/>
    <property type="match status" value="1"/>
</dbReference>
<keyword evidence="7 10" id="KW-0378">Hydrolase</keyword>
<dbReference type="GO" id="GO:0005975">
    <property type="term" value="P:carbohydrate metabolic process"/>
    <property type="evidence" value="ECO:0007669"/>
    <property type="project" value="InterPro"/>
</dbReference>
<dbReference type="InterPro" id="IPR050155">
    <property type="entry name" value="HAD-like_hydrolase_sf"/>
</dbReference>
<feature type="active site" description="Nucleophile" evidence="10">
    <location>
        <position position="10"/>
    </location>
</feature>
<dbReference type="GO" id="GO:0046295">
    <property type="term" value="P:glycolate biosynthetic process"/>
    <property type="evidence" value="ECO:0007669"/>
    <property type="project" value="UniProtKB-UniRule"/>
</dbReference>
<evidence type="ECO:0000256" key="8">
    <source>
        <dbReference type="ARBA" id="ARBA00022842"/>
    </source>
</evidence>
<evidence type="ECO:0000256" key="3">
    <source>
        <dbReference type="ARBA" id="ARBA00004818"/>
    </source>
</evidence>
<sequence length="220" mass="23979">MRAPMRIVFDLDGTLIDSAADIHHAASATLRAEGLSEVTLAQTRSFVGNGARVFVERLERAVAGSNIPERTERMRAVFAEEYRKAHGLTQVYPGVEEALAALKAQGWRIGLCTNKPMVPTRAVLKHFGWEDLFETVFAGDSLTRMKPEPEPLEAALEELGEGLCLFVGDSEVDAATAKAAGVPFALYTEGYRKNPVEALPHTEAFSDWAELPAIAARIAR</sequence>
<organism evidence="11 12">
    <name type="scientific">Pararhodobacter aggregans</name>
    <dbReference type="NCBI Taxonomy" id="404875"/>
    <lineage>
        <taxon>Bacteria</taxon>
        <taxon>Pseudomonadati</taxon>
        <taxon>Pseudomonadota</taxon>
        <taxon>Alphaproteobacteria</taxon>
        <taxon>Rhodobacterales</taxon>
        <taxon>Paracoccaceae</taxon>
        <taxon>Pararhodobacter</taxon>
    </lineage>
</organism>
<evidence type="ECO:0000256" key="5">
    <source>
        <dbReference type="ARBA" id="ARBA00013078"/>
    </source>
</evidence>
<dbReference type="UniPathway" id="UPA00865">
    <property type="reaction ID" value="UER00834"/>
</dbReference>
<evidence type="ECO:0000313" key="12">
    <source>
        <dbReference type="Proteomes" id="UP000244810"/>
    </source>
</evidence>
<dbReference type="HAMAP" id="MF_00495">
    <property type="entry name" value="GPH_hydrolase_bact"/>
    <property type="match status" value="1"/>
</dbReference>
<dbReference type="Gene3D" id="1.10.150.240">
    <property type="entry name" value="Putative phosphatase, domain 2"/>
    <property type="match status" value="1"/>
</dbReference>
<dbReference type="GO" id="GO:0008967">
    <property type="term" value="F:phosphoglycolate phosphatase activity"/>
    <property type="evidence" value="ECO:0007669"/>
    <property type="project" value="UniProtKB-UniRule"/>
</dbReference>
<proteinExistence type="inferred from homology"/>
<feature type="binding site" evidence="10">
    <location>
        <position position="12"/>
    </location>
    <ligand>
        <name>Mg(2+)</name>
        <dbReference type="ChEBI" id="CHEBI:18420"/>
    </ligand>
</feature>
<dbReference type="PANTHER" id="PTHR43434:SF1">
    <property type="entry name" value="PHOSPHOGLYCOLATE PHOSPHATASE"/>
    <property type="match status" value="1"/>
</dbReference>
<dbReference type="PANTHER" id="PTHR43434">
    <property type="entry name" value="PHOSPHOGLYCOLATE PHOSPHATASE"/>
    <property type="match status" value="1"/>
</dbReference>
<dbReference type="Pfam" id="PF00702">
    <property type="entry name" value="Hydrolase"/>
    <property type="match status" value="1"/>
</dbReference>
<accession>A0A2T7ULD8</accession>
<dbReference type="Gene3D" id="3.40.50.1000">
    <property type="entry name" value="HAD superfamily/HAD-like"/>
    <property type="match status" value="1"/>
</dbReference>
<reference evidence="11 12" key="1">
    <citation type="journal article" date="2011" name="Syst. Appl. Microbiol.">
        <title>Defluviimonas denitrificans gen. nov., sp. nov., and Pararhodobacter aggregans gen. nov., sp. nov., non-phototrophic Rhodobacteraceae from the biofilter of a marine aquaculture.</title>
        <authorList>
            <person name="Foesel B.U."/>
            <person name="Drake H.L."/>
            <person name="Schramm A."/>
        </authorList>
    </citation>
    <scope>NUCLEOTIDE SEQUENCE [LARGE SCALE GENOMIC DNA]</scope>
    <source>
        <strain evidence="11 12">D1-19</strain>
    </source>
</reference>
<dbReference type="OrthoDB" id="9793014at2"/>
<comment type="similarity">
    <text evidence="4 10">Belongs to the HAD-like hydrolase superfamily. CbbY/CbbZ/Gph/YieH family.</text>
</comment>
<keyword evidence="8 10" id="KW-0460">Magnesium</keyword>
<dbReference type="SFLD" id="SFLDG01129">
    <property type="entry name" value="C1.5:_HAD__Beta-PGM__Phosphata"/>
    <property type="match status" value="1"/>
</dbReference>
<dbReference type="InterPro" id="IPR036412">
    <property type="entry name" value="HAD-like_sf"/>
</dbReference>
<feature type="binding site" evidence="10">
    <location>
        <position position="169"/>
    </location>
    <ligand>
        <name>Mg(2+)</name>
        <dbReference type="ChEBI" id="CHEBI:18420"/>
    </ligand>
</feature>
<comment type="catalytic activity">
    <reaction evidence="1 10">
        <text>2-phosphoglycolate + H2O = glycolate + phosphate</text>
        <dbReference type="Rhea" id="RHEA:14369"/>
        <dbReference type="ChEBI" id="CHEBI:15377"/>
        <dbReference type="ChEBI" id="CHEBI:29805"/>
        <dbReference type="ChEBI" id="CHEBI:43474"/>
        <dbReference type="ChEBI" id="CHEBI:58033"/>
        <dbReference type="EC" id="3.1.3.18"/>
    </reaction>
</comment>
<comment type="cofactor">
    <cofactor evidence="2 10">
        <name>Mg(2+)</name>
        <dbReference type="ChEBI" id="CHEBI:18420"/>
    </cofactor>
</comment>